<dbReference type="Pfam" id="PF19280">
    <property type="entry name" value="CERK_C"/>
    <property type="match status" value="1"/>
</dbReference>
<evidence type="ECO:0000256" key="1">
    <source>
        <dbReference type="SAM" id="MobiDB-lite"/>
    </source>
</evidence>
<reference evidence="3" key="1">
    <citation type="submission" date="2022-11" db="UniProtKB">
        <authorList>
            <consortium name="EnsemblMetazoa"/>
        </authorList>
    </citation>
    <scope>IDENTIFICATION</scope>
</reference>
<evidence type="ECO:0000259" key="2">
    <source>
        <dbReference type="PROSITE" id="PS50146"/>
    </source>
</evidence>
<dbReference type="GO" id="GO:0001729">
    <property type="term" value="F:ceramide kinase activity"/>
    <property type="evidence" value="ECO:0007669"/>
    <property type="project" value="TreeGrafter"/>
</dbReference>
<sequence length="625" mass="68642">MAKSAWTANHDIASASPVNLRGAHGDRVHLSPSGDDATPPTLPLRGIFDIKRKHYDVVLEKDRIGWSLILPTRQSAGSRRSIHESTVSLHDVYAVSIKRVQKPGKNRGYPEGVTLHVATPSKKDPNVLTDERITLRSTNEDNCQKWRGAIDSALKGIGNRPCKLRAFVNDWVNDGEATRVFYSKVVPVFQAAGTRLDVIVTTREGSAHQILQKLDFDGYDGLMCVGGEDTTREVVHGLLERTQLDADLVEITPDTKLTKCNIPLGIIPVGLFNLVAHSSQGTSDPFTAAVHIILGHRHPLDVSAIFHNEAFIRFGFSMMYGFGGDCLRRAEQRAKGGVISARGVEYAVAKSIFKVRTYRCAVEYLPCESQEIISERSPCRTGCNRCKAEQSTNEDTERGDSLKCTEAKHGADVDDVGSCYDTDTGHDRNGRLNRGCQDIETLPHRTEDETSESQDWISSKDDLVSVGAMTLPNLCSWCPAGISPLTHLADGSLDLVLVRSTTRGEFVHHLRRHANAKDQFDFPFVSVHPARAVRVHPLGANDKPCTSPFDESHSEGDTTCQEEASLETDDGGALPSTGKEFSMWNVDMELMAPVALEIRVHKQLLTVFASGIRDTGQAHRSCACL</sequence>
<accession>A0A913YZ37</accession>
<organism evidence="3 4">
    <name type="scientific">Patiria miniata</name>
    <name type="common">Bat star</name>
    <name type="synonym">Asterina miniata</name>
    <dbReference type="NCBI Taxonomy" id="46514"/>
    <lineage>
        <taxon>Eukaryota</taxon>
        <taxon>Metazoa</taxon>
        <taxon>Echinodermata</taxon>
        <taxon>Eleutherozoa</taxon>
        <taxon>Asterozoa</taxon>
        <taxon>Asteroidea</taxon>
        <taxon>Valvatacea</taxon>
        <taxon>Valvatida</taxon>
        <taxon>Asterinidae</taxon>
        <taxon>Patiria</taxon>
    </lineage>
</organism>
<feature type="region of interest" description="Disordered" evidence="1">
    <location>
        <begin position="17"/>
        <end position="41"/>
    </location>
</feature>
<dbReference type="OMA" id="CYLWYRS"/>
<dbReference type="Gene3D" id="2.60.200.40">
    <property type="match status" value="1"/>
</dbReference>
<keyword evidence="4" id="KW-1185">Reference proteome</keyword>
<dbReference type="InterPro" id="IPR050187">
    <property type="entry name" value="Lipid_Phosphate_FormReg"/>
</dbReference>
<dbReference type="PANTHER" id="PTHR12358:SF26">
    <property type="entry name" value="CERAMIDE KINASE-LIKE PROTEIN"/>
    <property type="match status" value="1"/>
</dbReference>
<name>A0A913YZ37_PATMI</name>
<proteinExistence type="predicted"/>
<dbReference type="SUPFAM" id="SSF111331">
    <property type="entry name" value="NAD kinase/diacylglycerol kinase-like"/>
    <property type="match status" value="1"/>
</dbReference>
<dbReference type="EnsemblMetazoa" id="XM_038188739.1">
    <property type="protein sequence ID" value="XP_038044667.1"/>
    <property type="gene ID" value="LOC119719328"/>
</dbReference>
<protein>
    <recommendedName>
        <fullName evidence="2">DAGKc domain-containing protein</fullName>
    </recommendedName>
</protein>
<dbReference type="InterPro" id="IPR017438">
    <property type="entry name" value="ATP-NAD_kinase_N"/>
</dbReference>
<dbReference type="GO" id="GO:0016020">
    <property type="term" value="C:membrane"/>
    <property type="evidence" value="ECO:0007669"/>
    <property type="project" value="GOC"/>
</dbReference>
<dbReference type="InterPro" id="IPR016064">
    <property type="entry name" value="NAD/diacylglycerol_kinase_sf"/>
</dbReference>
<evidence type="ECO:0000313" key="4">
    <source>
        <dbReference type="Proteomes" id="UP000887568"/>
    </source>
</evidence>
<dbReference type="PROSITE" id="PS50146">
    <property type="entry name" value="DAGK"/>
    <property type="match status" value="1"/>
</dbReference>
<dbReference type="GO" id="GO:0006672">
    <property type="term" value="P:ceramide metabolic process"/>
    <property type="evidence" value="ECO:0007669"/>
    <property type="project" value="TreeGrafter"/>
</dbReference>
<dbReference type="PANTHER" id="PTHR12358">
    <property type="entry name" value="SPHINGOSINE KINASE"/>
    <property type="match status" value="1"/>
</dbReference>
<evidence type="ECO:0000313" key="3">
    <source>
        <dbReference type="EnsemblMetazoa" id="XP_038044667.1"/>
    </source>
</evidence>
<dbReference type="Gene3D" id="3.40.50.10330">
    <property type="entry name" value="Probable inorganic polyphosphate/atp-NAD kinase, domain 1"/>
    <property type="match status" value="1"/>
</dbReference>
<dbReference type="InterPro" id="IPR045363">
    <property type="entry name" value="CERK_C"/>
</dbReference>
<dbReference type="InterPro" id="IPR001206">
    <property type="entry name" value="Diacylglycerol_kinase_cat_dom"/>
</dbReference>
<dbReference type="Proteomes" id="UP000887568">
    <property type="component" value="Unplaced"/>
</dbReference>
<dbReference type="OrthoDB" id="3853857at2759"/>
<dbReference type="GeneID" id="119719328"/>
<feature type="domain" description="DAGKc" evidence="2">
    <location>
        <begin position="159"/>
        <end position="309"/>
    </location>
</feature>
<dbReference type="RefSeq" id="XP_038044667.1">
    <property type="nucleotide sequence ID" value="XM_038188739.1"/>
</dbReference>
<dbReference type="AlphaFoldDB" id="A0A913YZ37"/>
<dbReference type="Pfam" id="PF00781">
    <property type="entry name" value="DAGK_cat"/>
    <property type="match status" value="1"/>
</dbReference>